<evidence type="ECO:0000256" key="1">
    <source>
        <dbReference type="ARBA" id="ARBA00004123"/>
    </source>
</evidence>
<keyword evidence="3" id="KW-0238">DNA-binding</keyword>
<feature type="compositionally biased region" description="Basic and acidic residues" evidence="6">
    <location>
        <begin position="744"/>
        <end position="766"/>
    </location>
</feature>
<dbReference type="SUPFAM" id="SSF54171">
    <property type="entry name" value="DNA-binding domain"/>
    <property type="match status" value="3"/>
</dbReference>
<feature type="compositionally biased region" description="Basic and acidic residues" evidence="6">
    <location>
        <begin position="511"/>
        <end position="522"/>
    </location>
</feature>
<protein>
    <recommendedName>
        <fullName evidence="7">AP2/ERF domain-containing protein</fullName>
    </recommendedName>
</protein>
<dbReference type="InterPro" id="IPR001471">
    <property type="entry name" value="AP2/ERF_dom"/>
</dbReference>
<feature type="region of interest" description="Disordered" evidence="6">
    <location>
        <begin position="1"/>
        <end position="40"/>
    </location>
</feature>
<evidence type="ECO:0000256" key="4">
    <source>
        <dbReference type="ARBA" id="ARBA00023163"/>
    </source>
</evidence>
<feature type="region of interest" description="Disordered" evidence="6">
    <location>
        <begin position="205"/>
        <end position="227"/>
    </location>
</feature>
<reference evidence="8 9" key="1">
    <citation type="journal article" date="2012" name="Genome Biol.">
        <title>Genome and low-iron response of an oceanic diatom adapted to chronic iron limitation.</title>
        <authorList>
            <person name="Lommer M."/>
            <person name="Specht M."/>
            <person name="Roy A.S."/>
            <person name="Kraemer L."/>
            <person name="Andreson R."/>
            <person name="Gutowska M.A."/>
            <person name="Wolf J."/>
            <person name="Bergner S.V."/>
            <person name="Schilhabel M.B."/>
            <person name="Klostermeier U.C."/>
            <person name="Beiko R.G."/>
            <person name="Rosenstiel P."/>
            <person name="Hippler M."/>
            <person name="Laroche J."/>
        </authorList>
    </citation>
    <scope>NUCLEOTIDE SEQUENCE [LARGE SCALE GENOMIC DNA]</scope>
    <source>
        <strain evidence="8 9">CCMP1005</strain>
    </source>
</reference>
<dbReference type="GO" id="GO:0003677">
    <property type="term" value="F:DNA binding"/>
    <property type="evidence" value="ECO:0007669"/>
    <property type="project" value="UniProtKB-KW"/>
</dbReference>
<evidence type="ECO:0000256" key="5">
    <source>
        <dbReference type="ARBA" id="ARBA00023242"/>
    </source>
</evidence>
<keyword evidence="4" id="KW-0804">Transcription</keyword>
<dbReference type="EMBL" id="AGNL01039449">
    <property type="protein sequence ID" value="EJK52656.1"/>
    <property type="molecule type" value="Genomic_DNA"/>
</dbReference>
<proteinExistence type="predicted"/>
<dbReference type="PANTHER" id="PTHR31677:SF196">
    <property type="entry name" value="ETHYLENE-RESPONSIVE TRANSCRIPTION FACTOR ERF109"/>
    <property type="match status" value="1"/>
</dbReference>
<evidence type="ECO:0000313" key="8">
    <source>
        <dbReference type="EMBL" id="EJK52656.1"/>
    </source>
</evidence>
<feature type="region of interest" description="Disordered" evidence="6">
    <location>
        <begin position="545"/>
        <end position="585"/>
    </location>
</feature>
<evidence type="ECO:0000256" key="2">
    <source>
        <dbReference type="ARBA" id="ARBA00023015"/>
    </source>
</evidence>
<feature type="region of interest" description="Disordered" evidence="6">
    <location>
        <begin position="970"/>
        <end position="990"/>
    </location>
</feature>
<dbReference type="Proteomes" id="UP000266841">
    <property type="component" value="Unassembled WGS sequence"/>
</dbReference>
<evidence type="ECO:0000259" key="7">
    <source>
        <dbReference type="PROSITE" id="PS51032"/>
    </source>
</evidence>
<comment type="subcellular location">
    <subcellularLocation>
        <location evidence="1">Nucleus</location>
    </subcellularLocation>
</comment>
<feature type="domain" description="AP2/ERF" evidence="7">
    <location>
        <begin position="233"/>
        <end position="296"/>
    </location>
</feature>
<dbReference type="PANTHER" id="PTHR31677">
    <property type="entry name" value="AP2 DOMAIN CLASS TRANSCRIPTION FACTOR"/>
    <property type="match status" value="1"/>
</dbReference>
<dbReference type="GO" id="GO:0005634">
    <property type="term" value="C:nucleus"/>
    <property type="evidence" value="ECO:0007669"/>
    <property type="project" value="UniProtKB-SubCell"/>
</dbReference>
<name>K0RV09_THAOC</name>
<sequence length="1241" mass="140136">MELSDTESSSDEGPQPQQSQRRQRHNAKKRNRAKQNLDKFDLKPQYKIGDDISGPYWDPDTDPKRKCPTWYGGKIANVTVVNTSSPYGPICKYDIKFDDGDFVADVPEEMIFTQSDYELSHDYTDNKFKLIRDVTDKHTKDNWAKMVGYYVLTLNKEEHKFTFLTDAVAKHDKSVVERKGEKTNKADLYQPKNLKALLKEYRAAQSEKMSQSSKLKRKRTEESGLGAPDQSSKYVGVYCDKRDASKKWFASVKFNQQQYQIGNFFYEAEAAFAHDKAVELLGSGDMLNFKTKAGFRQSKKEEKKRLNNNEKGMSSSDIFSKVSESLGGDDALKFDEKPTGDTLAHTRKFKGTQFDKSVNKFRPSLNHNSKRYRLGSYDLEADAALAYDSALKAVGRCDECNFSSTAEYNQTRARELQRRQKKPDSISPAEIESFVAKQFDTLETNDVVGVSVPAEKLHGVSSKAKKWRSCCSSTYLGLYKLKSDAGFAYDEAVRQLGLDRDTNFASQQDYDESKRKEIRQNDYNENDGLSAVEIKDKVSGFVSKLQGDSASKNESEPKNETSPQPVPKPEKRNRPLENNAPEAKRTKTSRYFGVSFVKGDQKYFATLRHSKIVYKLGSYKLETDAALAHDEAARLLKFDAELNFGNSAKQYLRARAKESAEVGGPAEPVLTAANMIRGHLLKIKNPAVVALDEAIEKKWGRCIEGELSNMDKIDPDSVQAQNKDECVADDTEVIEIIDDSDSNCGERKDAASTLTSDEHPSQDRSKSVATEATAAVSNVAGIDAERSGAAALKSMPVGCPVAWSIDGNSFCSGEIVAVSKTTQTKYGITPSNGGASVLVAASGLAFGFNCHVTVARAPGETLKGKVLFFKRSSDSFVYQVRVEMGSNRFQVLSIDHSHLEFRRVSQAERESPRKLTLPAAAEPRKPSAQQQQDVQQAKAIPAIAERIQPPEILTLHDGDDIHSTNSTITAEHSLSHSTPRSSHQPYHGRSPNEYCRQHECRVYFPRWLVRHNETKDRLECAFLVCILSRFRFVFRVFQSKPSDYLQHEDRRGSRPSRLNEIGRKYHCSLRLVKQTSEPHIFIETQPGKYAIQDIRKAKESLEDRLLDFIDNTHKDGSNGRLFYEIALSCPNLHQRNNHTVIQRNPFSADKEMDWQNISSLPYSQRRGPTSVLHQIKRETNASVNVKLCGEQFRVRTRYCPPYVWLIGSQPRHVERAKEIIESSIAHFMNSNRNVHFQRENL</sequence>
<dbReference type="AlphaFoldDB" id="K0RV09"/>
<feature type="compositionally biased region" description="Basic residues" evidence="6">
    <location>
        <begin position="21"/>
        <end position="33"/>
    </location>
</feature>
<keyword evidence="5" id="KW-0539">Nucleus</keyword>
<organism evidence="8 9">
    <name type="scientific">Thalassiosira oceanica</name>
    <name type="common">Marine diatom</name>
    <dbReference type="NCBI Taxonomy" id="159749"/>
    <lineage>
        <taxon>Eukaryota</taxon>
        <taxon>Sar</taxon>
        <taxon>Stramenopiles</taxon>
        <taxon>Ochrophyta</taxon>
        <taxon>Bacillariophyta</taxon>
        <taxon>Coscinodiscophyceae</taxon>
        <taxon>Thalassiosirophycidae</taxon>
        <taxon>Thalassiosirales</taxon>
        <taxon>Thalassiosiraceae</taxon>
        <taxon>Thalassiosira</taxon>
    </lineage>
</organism>
<keyword evidence="9" id="KW-1185">Reference proteome</keyword>
<dbReference type="eggNOG" id="ENOG502R23W">
    <property type="taxonomic scope" value="Eukaryota"/>
</dbReference>
<feature type="compositionally biased region" description="Basic and acidic residues" evidence="6">
    <location>
        <begin position="903"/>
        <end position="913"/>
    </location>
</feature>
<feature type="region of interest" description="Disordered" evidence="6">
    <location>
        <begin position="504"/>
        <end position="524"/>
    </location>
</feature>
<evidence type="ECO:0000313" key="9">
    <source>
        <dbReference type="Proteomes" id="UP000266841"/>
    </source>
</evidence>
<dbReference type="SMART" id="SM00380">
    <property type="entry name" value="AP2"/>
    <property type="match status" value="1"/>
</dbReference>
<dbReference type="Gene3D" id="3.30.730.10">
    <property type="entry name" value="AP2/ERF domain"/>
    <property type="match status" value="2"/>
</dbReference>
<keyword evidence="2" id="KW-0805">Transcription regulation</keyword>
<feature type="region of interest" description="Disordered" evidence="6">
    <location>
        <begin position="742"/>
        <end position="769"/>
    </location>
</feature>
<comment type="caution">
    <text evidence="8">The sequence shown here is derived from an EMBL/GenBank/DDBJ whole genome shotgun (WGS) entry which is preliminary data.</text>
</comment>
<dbReference type="InterPro" id="IPR016177">
    <property type="entry name" value="DNA-bd_dom_sf"/>
</dbReference>
<dbReference type="GO" id="GO:0003700">
    <property type="term" value="F:DNA-binding transcription factor activity"/>
    <property type="evidence" value="ECO:0007669"/>
    <property type="project" value="InterPro"/>
</dbReference>
<feature type="compositionally biased region" description="Acidic residues" evidence="6">
    <location>
        <begin position="1"/>
        <end position="10"/>
    </location>
</feature>
<dbReference type="InterPro" id="IPR036955">
    <property type="entry name" value="AP2/ERF_dom_sf"/>
</dbReference>
<dbReference type="PROSITE" id="PS51032">
    <property type="entry name" value="AP2_ERF"/>
    <property type="match status" value="1"/>
</dbReference>
<accession>K0RV09</accession>
<evidence type="ECO:0000256" key="3">
    <source>
        <dbReference type="ARBA" id="ARBA00023125"/>
    </source>
</evidence>
<feature type="region of interest" description="Disordered" evidence="6">
    <location>
        <begin position="903"/>
        <end position="937"/>
    </location>
</feature>
<gene>
    <name evidence="8" type="ORF">THAOC_28047</name>
</gene>
<evidence type="ECO:0000256" key="6">
    <source>
        <dbReference type="SAM" id="MobiDB-lite"/>
    </source>
</evidence>
<feature type="compositionally biased region" description="Polar residues" evidence="6">
    <location>
        <begin position="970"/>
        <end position="984"/>
    </location>
</feature>